<dbReference type="Proteomes" id="UP000476064">
    <property type="component" value="Chromosome"/>
</dbReference>
<dbReference type="Pfam" id="PF13786">
    <property type="entry name" value="DUF4179"/>
    <property type="match status" value="1"/>
</dbReference>
<dbReference type="AlphaFoldDB" id="A0A6C0G656"/>
<dbReference type="EMBL" id="CP048209">
    <property type="protein sequence ID" value="QHT60845.1"/>
    <property type="molecule type" value="Genomic_DNA"/>
</dbReference>
<feature type="transmembrane region" description="Helical" evidence="1">
    <location>
        <begin position="45"/>
        <end position="65"/>
    </location>
</feature>
<reference evidence="3 4" key="1">
    <citation type="submission" date="2020-01" db="EMBL/GenBank/DDBJ databases">
        <title>Paenibacillus sp. nov., isolated from tomato rhizosphere.</title>
        <authorList>
            <person name="Weon H.-Y."/>
            <person name="Lee S.A."/>
        </authorList>
    </citation>
    <scope>NUCLEOTIDE SEQUENCE [LARGE SCALE GENOMIC DNA]</scope>
    <source>
        <strain evidence="3 4">12200R-189</strain>
    </source>
</reference>
<feature type="domain" description="DUF4179" evidence="2">
    <location>
        <begin position="41"/>
        <end position="128"/>
    </location>
</feature>
<dbReference type="Gene3D" id="2.60.40.1630">
    <property type="entry name" value="bacillus anthracis domain"/>
    <property type="match status" value="1"/>
</dbReference>
<keyword evidence="1" id="KW-0472">Membrane</keyword>
<evidence type="ECO:0000259" key="2">
    <source>
        <dbReference type="Pfam" id="PF13786"/>
    </source>
</evidence>
<dbReference type="RefSeq" id="WP_162357285.1">
    <property type="nucleotide sequence ID" value="NZ_CP048209.1"/>
</dbReference>
<name>A0A6C0G656_9BACL</name>
<organism evidence="3 4">
    <name type="scientific">Paenibacillus lycopersici</name>
    <dbReference type="NCBI Taxonomy" id="2704462"/>
    <lineage>
        <taxon>Bacteria</taxon>
        <taxon>Bacillati</taxon>
        <taxon>Bacillota</taxon>
        <taxon>Bacilli</taxon>
        <taxon>Bacillales</taxon>
        <taxon>Paenibacillaceae</taxon>
        <taxon>Paenibacillus</taxon>
    </lineage>
</organism>
<evidence type="ECO:0000256" key="1">
    <source>
        <dbReference type="SAM" id="Phobius"/>
    </source>
</evidence>
<evidence type="ECO:0000313" key="3">
    <source>
        <dbReference type="EMBL" id="QHT60845.1"/>
    </source>
</evidence>
<gene>
    <name evidence="3" type="ORF">GXP70_13420</name>
</gene>
<dbReference type="KEGG" id="plyc:GXP70_13420"/>
<keyword evidence="4" id="KW-1185">Reference proteome</keyword>
<keyword evidence="1" id="KW-1133">Transmembrane helix</keyword>
<protein>
    <submittedName>
        <fullName evidence="3">DUF4179 domain-containing protein</fullName>
    </submittedName>
</protein>
<proteinExistence type="predicted"/>
<sequence>MSTIEEKFHQHKESLHQLKAPIELEDRLRQALYRAPAKKRKRNRALTWSLSAAAALLLFVLTYQYPAFAYYGGKLLNREELTSTSFSEVAEHGYGQTVGKSKTIQDGTVITVTGVIADDNEFLMYYTIDLPEGETFKIGDSNRFDIYKVKGFLTDSNATEGGSGYNKDRTRLQGVQKFEPVSPFSRTLTVEFSEWLETGTTEKAGTKKVYPISFKFEANKAMKSILRADIAKSVPVDEGTVAYDSITASPTSTVIKGHYEMDNGEPPRYPGTMKLLVNGVEVNSWGMRSSGSNKKGVANFELGYDVLPTDKIETMDIVLESFPGYQKVTEPISLTSPSDRSIRIGTEKLFVRSVTKTASGYDIVIARAQFTQFDTDGLLVQAGGKRVPIASVSKARPWDLGNNNVFWEQTYAVKTTDKPEFLLLQGFHYIKPYQETIAIPIDTDK</sequence>
<accession>A0A6C0G656</accession>
<dbReference type="InterPro" id="IPR025436">
    <property type="entry name" value="DUF4179"/>
</dbReference>
<evidence type="ECO:0000313" key="4">
    <source>
        <dbReference type="Proteomes" id="UP000476064"/>
    </source>
</evidence>
<keyword evidence="1" id="KW-0812">Transmembrane</keyword>